<dbReference type="RefSeq" id="WP_205105530.1">
    <property type="nucleotide sequence ID" value="NZ_JACJJG010000073.1"/>
</dbReference>
<evidence type="ECO:0000313" key="4">
    <source>
        <dbReference type="Proteomes" id="UP000706891"/>
    </source>
</evidence>
<name>A0A939B6J4_9BACT</name>
<dbReference type="PANTHER" id="PTHR35149:SF1">
    <property type="entry name" value="DUF5655 DOMAIN-CONTAINING PROTEIN"/>
    <property type="match status" value="1"/>
</dbReference>
<evidence type="ECO:0000259" key="2">
    <source>
        <dbReference type="Pfam" id="PF07510"/>
    </source>
</evidence>
<dbReference type="Pfam" id="PF03235">
    <property type="entry name" value="GmrSD_N"/>
    <property type="match status" value="1"/>
</dbReference>
<dbReference type="InterPro" id="IPR004919">
    <property type="entry name" value="GmrSD_N"/>
</dbReference>
<comment type="caution">
    <text evidence="3">The sequence shown here is derived from an EMBL/GenBank/DDBJ whole genome shotgun (WGS) entry which is preliminary data.</text>
</comment>
<organism evidence="3 4">
    <name type="scientific">Marseilla massiliensis</name>
    <dbReference type="NCBI Taxonomy" id="1841864"/>
    <lineage>
        <taxon>Bacteria</taxon>
        <taxon>Pseudomonadati</taxon>
        <taxon>Bacteroidota</taxon>
        <taxon>Bacteroidia</taxon>
        <taxon>Bacteroidales</taxon>
        <taxon>Prevotellaceae</taxon>
        <taxon>Marseilla</taxon>
    </lineage>
</organism>
<gene>
    <name evidence="3" type="ORF">H6A34_10825</name>
</gene>
<feature type="domain" description="GmrSD restriction endonucleases N-terminal" evidence="1">
    <location>
        <begin position="8"/>
        <end position="207"/>
    </location>
</feature>
<evidence type="ECO:0000313" key="3">
    <source>
        <dbReference type="EMBL" id="MBM6674364.1"/>
    </source>
</evidence>
<protein>
    <submittedName>
        <fullName evidence="3">DUF262 domain-containing protein</fullName>
    </submittedName>
</protein>
<dbReference type="InterPro" id="IPR011089">
    <property type="entry name" value="GmrSD_C"/>
</dbReference>
<dbReference type="EMBL" id="JACJJG010000073">
    <property type="protein sequence ID" value="MBM6674364.1"/>
    <property type="molecule type" value="Genomic_DNA"/>
</dbReference>
<reference evidence="3" key="2">
    <citation type="journal article" date="2021" name="Sci. Rep.">
        <title>The distribution of antibiotic resistance genes in chicken gut microbiota commensals.</title>
        <authorList>
            <person name="Juricova H."/>
            <person name="Matiasovicova J."/>
            <person name="Kubasova T."/>
            <person name="Cejkova D."/>
            <person name="Rychlik I."/>
        </authorList>
    </citation>
    <scope>NUCLEOTIDE SEQUENCE</scope>
    <source>
        <strain evidence="3">An824</strain>
    </source>
</reference>
<dbReference type="Proteomes" id="UP000706891">
    <property type="component" value="Unassembled WGS sequence"/>
</dbReference>
<proteinExistence type="predicted"/>
<accession>A0A939B6J4</accession>
<sequence length="594" mass="70855">MKTKLSIREYFSLDKKFIIPSYQRGYKWGVPGKDGKTAAQILVRDIKSAMQRNQASQYFIQGITCYENTNNDLILIDGQQRTTTILLLLATILENEDDRKELLFKGKELKLKYDIRTSSHDFLEKYCERKNVDESKDTQDIYYFKKAIESIRLQLDKIDIEDFCKFLLDQTFLFVITVDESEATNVFSMMNGNKAFMTCDELVKSDFLCKISNIHQPTENPTPINSVEEALTVLKKQIRKESADEWENNASRSRMSREWDKWLYWWNRSEVRRFYRCGEDVMGHLLKYFCIVSDSKIDYTNDINALIDTFERFQSYFLTQQPKDTDNRVKMNFERLRKLQKRFEDIYNDYETYNRLGFLLQILPPKEREESILYFLDKKHTINDFDDYVKFRMAGASKQEIDSYNSIDGKTQESVIAKEYEVYNALRSKNIFEDPNKKPFAFTYLYYKNILESDKRKQRFEFFYWDNEEKDFKSMWEAHSLEHIWPKSRISEESSKESVSLKDLGNKGITQHCLGNLVYLHKKDNSKFKDRIPEEKKDIYFNLDEKIYSRSLLHTMAAFGSKQWSIENVPSIIRQNYDLEISKIRDLYGIEDEQ</sequence>
<evidence type="ECO:0000259" key="1">
    <source>
        <dbReference type="Pfam" id="PF03235"/>
    </source>
</evidence>
<dbReference type="Pfam" id="PF07510">
    <property type="entry name" value="GmrSD_C"/>
    <property type="match status" value="1"/>
</dbReference>
<dbReference type="AlphaFoldDB" id="A0A939B6J4"/>
<keyword evidence="4" id="KW-1185">Reference proteome</keyword>
<feature type="domain" description="GmrSD restriction endonucleases C-terminal" evidence="2">
    <location>
        <begin position="459"/>
        <end position="547"/>
    </location>
</feature>
<reference evidence="3" key="1">
    <citation type="submission" date="2020-08" db="EMBL/GenBank/DDBJ databases">
        <authorList>
            <person name="Cejkova D."/>
            <person name="Kubasova T."/>
            <person name="Jahodarova E."/>
            <person name="Rychlik I."/>
        </authorList>
    </citation>
    <scope>NUCLEOTIDE SEQUENCE</scope>
    <source>
        <strain evidence="3">An824</strain>
    </source>
</reference>
<dbReference type="PANTHER" id="PTHR35149">
    <property type="entry name" value="SLL5132 PROTEIN"/>
    <property type="match status" value="1"/>
</dbReference>